<dbReference type="OrthoDB" id="4246395at2"/>
<dbReference type="EMBL" id="BCMM01000008">
    <property type="protein sequence ID" value="GAQ61918.1"/>
    <property type="molecule type" value="Genomic_DNA"/>
</dbReference>
<reference evidence="3" key="1">
    <citation type="submission" date="2015-11" db="EMBL/GenBank/DDBJ databases">
        <authorList>
            <consortium name="Cross-ministerial Strategic Innovation Promotion Program (SIP) consortium"/>
            <person name="Tomihama T."/>
            <person name="Ikenaga M."/>
            <person name="Sakai M."/>
            <person name="Okubo T."/>
            <person name="Ikeda S."/>
        </authorList>
    </citation>
    <scope>NUCLEOTIDE SEQUENCE [LARGE SCALE GENOMIC DNA]</scope>
    <source>
        <strain evidence="3">S58</strain>
    </source>
</reference>
<reference evidence="3" key="3">
    <citation type="submission" date="2016-02" db="EMBL/GenBank/DDBJ databases">
        <title>Draft genome of pathogenic Streptomyces sp. in Japan.</title>
        <authorList>
            <person name="Tomihama T."/>
            <person name="Ikenaga M."/>
            <person name="Sakai M."/>
            <person name="Okubo T."/>
            <person name="Ikeda S."/>
        </authorList>
    </citation>
    <scope>NUCLEOTIDE SEQUENCE [LARGE SCALE GENOMIC DNA]</scope>
    <source>
        <strain evidence="3">S58</strain>
    </source>
</reference>
<name>A0A100JLX0_STRSC</name>
<reference evidence="2 3" key="2">
    <citation type="journal article" date="2016" name="Genome Announc.">
        <title>Draft Genome Sequences of Streptomyces scabiei S58, Streptomyces turgidiscabies T45, and Streptomyces acidiscabies a10, the Pathogens of Potato Common Scab, Isolated in Japan.</title>
        <authorList>
            <person name="Tomihama T."/>
            <person name="Nishi Y."/>
            <person name="Sakai M."/>
            <person name="Ikenaga M."/>
            <person name="Okubo T."/>
            <person name="Ikeda S."/>
        </authorList>
    </citation>
    <scope>NUCLEOTIDE SEQUENCE [LARGE SCALE GENOMIC DNA]</scope>
    <source>
        <strain evidence="2 3">S58</strain>
    </source>
</reference>
<evidence type="ECO:0000313" key="3">
    <source>
        <dbReference type="Proteomes" id="UP000067448"/>
    </source>
</evidence>
<evidence type="ECO:0000256" key="1">
    <source>
        <dbReference type="SAM" id="MobiDB-lite"/>
    </source>
</evidence>
<comment type="caution">
    <text evidence="2">The sequence shown here is derived from an EMBL/GenBank/DDBJ whole genome shotgun (WGS) entry which is preliminary data.</text>
</comment>
<sequence length="83" mass="8733">MSGVPGQIELLPHDPPRWGGPAAVPAGPIKTRNRIEFAVRCDGEGGCGMVHRHISPGIRTAPCGATYTVPDPNDPNEPEESPP</sequence>
<organism evidence="2 3">
    <name type="scientific">Streptomyces scabiei</name>
    <dbReference type="NCBI Taxonomy" id="1930"/>
    <lineage>
        <taxon>Bacteria</taxon>
        <taxon>Bacillati</taxon>
        <taxon>Actinomycetota</taxon>
        <taxon>Actinomycetes</taxon>
        <taxon>Kitasatosporales</taxon>
        <taxon>Streptomycetaceae</taxon>
        <taxon>Streptomyces</taxon>
    </lineage>
</organism>
<dbReference type="Proteomes" id="UP000067448">
    <property type="component" value="Unassembled WGS sequence"/>
</dbReference>
<dbReference type="RefSeq" id="WP_079081658.1">
    <property type="nucleotide sequence ID" value="NZ_BCMM01000008.1"/>
</dbReference>
<proteinExistence type="predicted"/>
<feature type="region of interest" description="Disordered" evidence="1">
    <location>
        <begin position="1"/>
        <end position="26"/>
    </location>
</feature>
<dbReference type="AlphaFoldDB" id="A0A100JLX0"/>
<accession>A0A100JLX0</accession>
<gene>
    <name evidence="2" type="ORF">SsS58_02272</name>
</gene>
<evidence type="ECO:0000313" key="2">
    <source>
        <dbReference type="EMBL" id="GAQ61918.1"/>
    </source>
</evidence>
<protein>
    <submittedName>
        <fullName evidence="2">Uncharacterized protein</fullName>
    </submittedName>
</protein>